<evidence type="ECO:0000313" key="2">
    <source>
        <dbReference type="Proteomes" id="UP001174997"/>
    </source>
</evidence>
<comment type="caution">
    <text evidence="1">The sequence shown here is derived from an EMBL/GenBank/DDBJ whole genome shotgun (WGS) entry which is preliminary data.</text>
</comment>
<proteinExistence type="predicted"/>
<sequence>MSANEATGRRLLGEIEEMALDEWDYFQVLAAFRTGFGTAAACTGGNNDAITGNNSDAVNVKKEEEEAQYGPKTFPIEALNDLVQRNFRATGSAPLAVSGRYYELVYVLIATLIASPWDKAVVVVDFEGRFDPLRVLAAPLAGPASSLSDDQETATKKARAKKSDLEHIHILQPKKGNWEHQPPARFVSACLTTMEEYMLYGAHRSRGREWWGTVLIGGGFNPVGGLPKAVSAHVAVTAGRRGWLRVERAEVPGFGELSVEQALRDREKRQQAVEQMGWVGSSPWGGFSFGGEAP</sequence>
<keyword evidence="2" id="KW-1185">Reference proteome</keyword>
<dbReference type="EMBL" id="JAULSY010000151">
    <property type="protein sequence ID" value="KAK0661600.1"/>
    <property type="molecule type" value="Genomic_DNA"/>
</dbReference>
<evidence type="ECO:0000313" key="1">
    <source>
        <dbReference type="EMBL" id="KAK0661600.1"/>
    </source>
</evidence>
<organism evidence="1 2">
    <name type="scientific">Cercophora samala</name>
    <dbReference type="NCBI Taxonomy" id="330535"/>
    <lineage>
        <taxon>Eukaryota</taxon>
        <taxon>Fungi</taxon>
        <taxon>Dikarya</taxon>
        <taxon>Ascomycota</taxon>
        <taxon>Pezizomycotina</taxon>
        <taxon>Sordariomycetes</taxon>
        <taxon>Sordariomycetidae</taxon>
        <taxon>Sordariales</taxon>
        <taxon>Lasiosphaeriaceae</taxon>
        <taxon>Cercophora</taxon>
    </lineage>
</organism>
<accession>A0AA39Z0Q6</accession>
<gene>
    <name evidence="1" type="ORF">QBC41DRAFT_307358</name>
</gene>
<reference evidence="1" key="1">
    <citation type="submission" date="2023-06" db="EMBL/GenBank/DDBJ databases">
        <title>Genome-scale phylogeny and comparative genomics of the fungal order Sordariales.</title>
        <authorList>
            <consortium name="Lawrence Berkeley National Laboratory"/>
            <person name="Hensen N."/>
            <person name="Bonometti L."/>
            <person name="Westerberg I."/>
            <person name="Brannstrom I.O."/>
            <person name="Guillou S."/>
            <person name="Cros-Aarteil S."/>
            <person name="Calhoun S."/>
            <person name="Haridas S."/>
            <person name="Kuo A."/>
            <person name="Mondo S."/>
            <person name="Pangilinan J."/>
            <person name="Riley R."/>
            <person name="Labutti K."/>
            <person name="Andreopoulos B."/>
            <person name="Lipzen A."/>
            <person name="Chen C."/>
            <person name="Yanf M."/>
            <person name="Daum C."/>
            <person name="Ng V."/>
            <person name="Clum A."/>
            <person name="Steindorff A."/>
            <person name="Ohm R."/>
            <person name="Martin F."/>
            <person name="Silar P."/>
            <person name="Natvig D."/>
            <person name="Lalanne C."/>
            <person name="Gautier V."/>
            <person name="Ament-Velasquez S.L."/>
            <person name="Kruys A."/>
            <person name="Hutchinson M.I."/>
            <person name="Powell A.J."/>
            <person name="Barry K."/>
            <person name="Miller A.N."/>
            <person name="Grigoriev I.V."/>
            <person name="Debuchy R."/>
            <person name="Gladieux P."/>
            <person name="Thoren M.H."/>
            <person name="Johannesson H."/>
        </authorList>
    </citation>
    <scope>NUCLEOTIDE SEQUENCE</scope>
    <source>
        <strain evidence="1">CBS 307.81</strain>
    </source>
</reference>
<dbReference type="AlphaFoldDB" id="A0AA39Z0Q6"/>
<name>A0AA39Z0Q6_9PEZI</name>
<protein>
    <submittedName>
        <fullName evidence="1">Uncharacterized protein</fullName>
    </submittedName>
</protein>
<dbReference type="Proteomes" id="UP001174997">
    <property type="component" value="Unassembled WGS sequence"/>
</dbReference>